<accession>A0A841LQJ5</accession>
<protein>
    <recommendedName>
        <fullName evidence="4">DUF5330 domain-containing protein</fullName>
    </recommendedName>
</protein>
<keyword evidence="3" id="KW-1185">Reference proteome</keyword>
<dbReference type="AlphaFoldDB" id="A0A841LQJ5"/>
<evidence type="ECO:0000313" key="3">
    <source>
        <dbReference type="Proteomes" id="UP000555393"/>
    </source>
</evidence>
<reference evidence="2 3" key="1">
    <citation type="submission" date="2020-08" db="EMBL/GenBank/DDBJ databases">
        <title>Genomic Encyclopedia of Type Strains, Phase IV (KMG-IV): sequencing the most valuable type-strain genomes for metagenomic binning, comparative biology and taxonomic classification.</title>
        <authorList>
            <person name="Goeker M."/>
        </authorList>
    </citation>
    <scope>NUCLEOTIDE SEQUENCE [LARGE SCALE GENOMIC DNA]</scope>
    <source>
        <strain evidence="2 3">DSM 22336</strain>
    </source>
</reference>
<proteinExistence type="predicted"/>
<organism evidence="2 3">
    <name type="scientific">Paenochrobactrum gallinarii</name>
    <dbReference type="NCBI Taxonomy" id="643673"/>
    <lineage>
        <taxon>Bacteria</taxon>
        <taxon>Pseudomonadati</taxon>
        <taxon>Pseudomonadota</taxon>
        <taxon>Alphaproteobacteria</taxon>
        <taxon>Hyphomicrobiales</taxon>
        <taxon>Brucellaceae</taxon>
        <taxon>Paenochrobactrum</taxon>
    </lineage>
</organism>
<gene>
    <name evidence="2" type="ORF">FHS77_000857</name>
</gene>
<feature type="region of interest" description="Disordered" evidence="1">
    <location>
        <begin position="101"/>
        <end position="131"/>
    </location>
</feature>
<feature type="compositionally biased region" description="Polar residues" evidence="1">
    <location>
        <begin position="113"/>
        <end position="125"/>
    </location>
</feature>
<evidence type="ECO:0008006" key="4">
    <source>
        <dbReference type="Google" id="ProtNLM"/>
    </source>
</evidence>
<evidence type="ECO:0000313" key="2">
    <source>
        <dbReference type="EMBL" id="MBB6260333.1"/>
    </source>
</evidence>
<feature type="compositionally biased region" description="Basic and acidic residues" evidence="1">
    <location>
        <begin position="102"/>
        <end position="112"/>
    </location>
</feature>
<dbReference type="Proteomes" id="UP000555393">
    <property type="component" value="Unassembled WGS sequence"/>
</dbReference>
<comment type="caution">
    <text evidence="2">The sequence shown here is derived from an EMBL/GenBank/DDBJ whole genome shotgun (WGS) entry which is preliminary data.</text>
</comment>
<sequence length="131" mass="14163">MIRFILKSVFWLSLAFIVMPKIISPDTDQAQRDNAKITLPSQDKIDEIIIASQTAAEVGSFCYNNPVLCIEGKNILSAAGSGLLEGSGKLLDFLSDQFGGEQAKEAPSHMDADTSSSQNTSNQVPLPNHRP</sequence>
<evidence type="ECO:0000256" key="1">
    <source>
        <dbReference type="SAM" id="MobiDB-lite"/>
    </source>
</evidence>
<dbReference type="RefSeq" id="WP_184220428.1">
    <property type="nucleotide sequence ID" value="NZ_JACIIU010000002.1"/>
</dbReference>
<dbReference type="EMBL" id="JACIIU010000002">
    <property type="protein sequence ID" value="MBB6260333.1"/>
    <property type="molecule type" value="Genomic_DNA"/>
</dbReference>
<name>A0A841LQJ5_9HYPH</name>